<dbReference type="Gene3D" id="1.10.1660.10">
    <property type="match status" value="1"/>
</dbReference>
<feature type="domain" description="HTH merR-type" evidence="2">
    <location>
        <begin position="1"/>
        <end position="70"/>
    </location>
</feature>
<dbReference type="SMART" id="SM00871">
    <property type="entry name" value="AraC_E_bind"/>
    <property type="match status" value="1"/>
</dbReference>
<protein>
    <recommendedName>
        <fullName evidence="2">HTH merR-type domain-containing protein</fullName>
    </recommendedName>
</protein>
<evidence type="ECO:0000313" key="4">
    <source>
        <dbReference type="Proteomes" id="UP001241092"/>
    </source>
</evidence>
<dbReference type="InterPro" id="IPR009061">
    <property type="entry name" value="DNA-bd_dom_put_sf"/>
</dbReference>
<dbReference type="Gene3D" id="3.20.80.10">
    <property type="entry name" value="Regulatory factor, effector binding domain"/>
    <property type="match status" value="1"/>
</dbReference>
<dbReference type="SUPFAM" id="SSF46955">
    <property type="entry name" value="Putative DNA-binding domain"/>
    <property type="match status" value="1"/>
</dbReference>
<dbReference type="InterPro" id="IPR011256">
    <property type="entry name" value="Reg_factor_effector_dom_sf"/>
</dbReference>
<accession>A0AAI8TRV0</accession>
<evidence type="ECO:0000313" key="3">
    <source>
        <dbReference type="EMBL" id="BDY27794.1"/>
    </source>
</evidence>
<dbReference type="PANTHER" id="PTHR30204">
    <property type="entry name" value="REDOX-CYCLING DRUG-SENSING TRANSCRIPTIONAL ACTIVATOR SOXR"/>
    <property type="match status" value="1"/>
</dbReference>
<dbReference type="SUPFAM" id="SSF55136">
    <property type="entry name" value="Probable bacterial effector-binding domain"/>
    <property type="match status" value="1"/>
</dbReference>
<dbReference type="SMART" id="SM00422">
    <property type="entry name" value="HTH_MERR"/>
    <property type="match status" value="1"/>
</dbReference>
<dbReference type="InterPro" id="IPR029442">
    <property type="entry name" value="GyrI-like"/>
</dbReference>
<dbReference type="GO" id="GO:0003677">
    <property type="term" value="F:DNA binding"/>
    <property type="evidence" value="ECO:0007669"/>
    <property type="project" value="UniProtKB-KW"/>
</dbReference>
<organism evidence="3 4">
    <name type="scientific">Mycolicibacterium mageritense</name>
    <name type="common">Mycobacterium mageritense</name>
    <dbReference type="NCBI Taxonomy" id="53462"/>
    <lineage>
        <taxon>Bacteria</taxon>
        <taxon>Bacillati</taxon>
        <taxon>Actinomycetota</taxon>
        <taxon>Actinomycetes</taxon>
        <taxon>Mycobacteriales</taxon>
        <taxon>Mycobacteriaceae</taxon>
        <taxon>Mycolicibacterium</taxon>
    </lineage>
</organism>
<sequence length="270" mass="29416">MSIGRFSSLSRISVRMLRHYDIHGVLVPADVDEFTGYRRYAATQLADAAAIRRLRDVGFGVSAIGAVLATRGTPAYYAALHAQRAELAMAADEALARLRLIDHLLSEKEPTMTDTVTEEIIPARTVVYLRGTIDNYAAEGQLWERLFPALQQQGITPVGPGGTIEHDDEYRESDVDESVFVAVADGTSAAAPLGVLTTGERRAVVATVVGPYHEAISRAHELIGAYVAEHKLALSRTPDDPATHHFNVYLNEPGSVPDEQLRTKVYVPVN</sequence>
<proteinExistence type="predicted"/>
<keyword evidence="1" id="KW-0238">DNA-binding</keyword>
<reference evidence="3" key="1">
    <citation type="submission" date="2023-03" db="EMBL/GenBank/DDBJ databases">
        <title>Draft genome sequence of a Mycolicibacterium mageritense strain H4_3_1 isolated from a hybrid biological-inorganic system reactor.</title>
        <authorList>
            <person name="Feng X."/>
            <person name="Kazama D."/>
            <person name="Sato K."/>
            <person name="Kobayashi H."/>
        </authorList>
    </citation>
    <scope>NUCLEOTIDE SEQUENCE</scope>
    <source>
        <strain evidence="3">H4_3_1</strain>
    </source>
</reference>
<dbReference type="PROSITE" id="PS50937">
    <property type="entry name" value="HTH_MERR_2"/>
    <property type="match status" value="1"/>
</dbReference>
<name>A0AAI8TRV0_MYCME</name>
<dbReference type="PROSITE" id="PS00552">
    <property type="entry name" value="HTH_MERR_1"/>
    <property type="match status" value="1"/>
</dbReference>
<dbReference type="Pfam" id="PF06445">
    <property type="entry name" value="GyrI-like"/>
    <property type="match status" value="1"/>
</dbReference>
<dbReference type="PANTHER" id="PTHR30204:SF97">
    <property type="entry name" value="MERR FAMILY REGULATORY PROTEIN"/>
    <property type="match status" value="1"/>
</dbReference>
<dbReference type="InterPro" id="IPR047057">
    <property type="entry name" value="MerR_fam"/>
</dbReference>
<dbReference type="AlphaFoldDB" id="A0AAI8TRV0"/>
<dbReference type="InterPro" id="IPR000551">
    <property type="entry name" value="MerR-type_HTH_dom"/>
</dbReference>
<dbReference type="Pfam" id="PF13411">
    <property type="entry name" value="MerR_1"/>
    <property type="match status" value="1"/>
</dbReference>
<evidence type="ECO:0000256" key="1">
    <source>
        <dbReference type="ARBA" id="ARBA00023125"/>
    </source>
</evidence>
<dbReference type="InterPro" id="IPR010499">
    <property type="entry name" value="AraC_E-bd"/>
</dbReference>
<gene>
    <name evidence="3" type="ORF">hbim_01723</name>
</gene>
<dbReference type="EMBL" id="AP027452">
    <property type="protein sequence ID" value="BDY27794.1"/>
    <property type="molecule type" value="Genomic_DNA"/>
</dbReference>
<evidence type="ECO:0000259" key="2">
    <source>
        <dbReference type="PROSITE" id="PS50937"/>
    </source>
</evidence>
<dbReference type="Proteomes" id="UP001241092">
    <property type="component" value="Chromosome"/>
</dbReference>
<dbReference type="GO" id="GO:0003700">
    <property type="term" value="F:DNA-binding transcription factor activity"/>
    <property type="evidence" value="ECO:0007669"/>
    <property type="project" value="InterPro"/>
</dbReference>